<dbReference type="RefSeq" id="XP_001324678.1">
    <property type="nucleotide sequence ID" value="XM_001324643.1"/>
</dbReference>
<dbReference type="Pfam" id="PF05743">
    <property type="entry name" value="UEV"/>
    <property type="match status" value="1"/>
</dbReference>
<dbReference type="InParanoid" id="A2E4C0"/>
<dbReference type="OrthoDB" id="306304at2759"/>
<proteinExistence type="predicted"/>
<dbReference type="InterPro" id="IPR008883">
    <property type="entry name" value="UEV_N"/>
</dbReference>
<dbReference type="SMR" id="A2E4C0"/>
<dbReference type="GO" id="GO:0043130">
    <property type="term" value="F:ubiquitin binding"/>
    <property type="evidence" value="ECO:0000318"/>
    <property type="project" value="GO_Central"/>
</dbReference>
<reference evidence="3" key="2">
    <citation type="journal article" date="2007" name="Science">
        <title>Draft genome sequence of the sexually transmitted pathogen Trichomonas vaginalis.</title>
        <authorList>
            <person name="Carlton J.M."/>
            <person name="Hirt R.P."/>
            <person name="Silva J.C."/>
            <person name="Delcher A.L."/>
            <person name="Schatz M."/>
            <person name="Zhao Q."/>
            <person name="Wortman J.R."/>
            <person name="Bidwell S.L."/>
            <person name="Alsmark U.C.M."/>
            <person name="Besteiro S."/>
            <person name="Sicheritz-Ponten T."/>
            <person name="Noel C.J."/>
            <person name="Dacks J.B."/>
            <person name="Foster P.G."/>
            <person name="Simillion C."/>
            <person name="Van de Peer Y."/>
            <person name="Miranda-Saavedra D."/>
            <person name="Barton G.J."/>
            <person name="Westrop G.D."/>
            <person name="Mueller S."/>
            <person name="Dessi D."/>
            <person name="Fiori P.L."/>
            <person name="Ren Q."/>
            <person name="Paulsen I."/>
            <person name="Zhang H."/>
            <person name="Bastida-Corcuera F.D."/>
            <person name="Simoes-Barbosa A."/>
            <person name="Brown M.T."/>
            <person name="Hayes R.D."/>
            <person name="Mukherjee M."/>
            <person name="Okumura C.Y."/>
            <person name="Schneider R."/>
            <person name="Smith A.J."/>
            <person name="Vanacova S."/>
            <person name="Villalvazo M."/>
            <person name="Haas B.J."/>
            <person name="Pertea M."/>
            <person name="Feldblyum T.V."/>
            <person name="Utterback T.R."/>
            <person name="Shu C.L."/>
            <person name="Osoegawa K."/>
            <person name="de Jong P.J."/>
            <person name="Hrdy I."/>
            <person name="Horvathova L."/>
            <person name="Zubacova Z."/>
            <person name="Dolezal P."/>
            <person name="Malik S.B."/>
            <person name="Logsdon J.M. Jr."/>
            <person name="Henze K."/>
            <person name="Gupta A."/>
            <person name="Wang C.C."/>
            <person name="Dunne R.L."/>
            <person name="Upcroft J.A."/>
            <person name="Upcroft P."/>
            <person name="White O."/>
            <person name="Salzberg S.L."/>
            <person name="Tang P."/>
            <person name="Chiu C.-H."/>
            <person name="Lee Y.-S."/>
            <person name="Embley T.M."/>
            <person name="Coombs G.H."/>
            <person name="Mottram J.C."/>
            <person name="Tachezy J."/>
            <person name="Fraser-Liggett C.M."/>
            <person name="Johnson P.J."/>
        </authorList>
    </citation>
    <scope>NUCLEOTIDE SEQUENCE [LARGE SCALE GENOMIC DNA]</scope>
    <source>
        <strain evidence="3">G3</strain>
    </source>
</reference>
<keyword evidence="4" id="KW-1185">Reference proteome</keyword>
<feature type="region of interest" description="Disordered" evidence="1">
    <location>
        <begin position="140"/>
        <end position="202"/>
    </location>
</feature>
<dbReference type="GO" id="GO:0008333">
    <property type="term" value="P:endosome to lysosome transport"/>
    <property type="evidence" value="ECO:0000318"/>
    <property type="project" value="GO_Central"/>
</dbReference>
<dbReference type="InterPro" id="IPR052070">
    <property type="entry name" value="ESCRT-I_UEV_domain"/>
</dbReference>
<dbReference type="VEuPathDB" id="TrichDB:TVAGG3_0018300"/>
<organism evidence="3 4">
    <name type="scientific">Trichomonas vaginalis (strain ATCC PRA-98 / G3)</name>
    <dbReference type="NCBI Taxonomy" id="412133"/>
    <lineage>
        <taxon>Eukaryota</taxon>
        <taxon>Metamonada</taxon>
        <taxon>Parabasalia</taxon>
        <taxon>Trichomonadida</taxon>
        <taxon>Trichomonadidae</taxon>
        <taxon>Trichomonas</taxon>
    </lineage>
</organism>
<feature type="compositionally biased region" description="Low complexity" evidence="1">
    <location>
        <begin position="160"/>
        <end position="202"/>
    </location>
</feature>
<evidence type="ECO:0000313" key="4">
    <source>
        <dbReference type="Proteomes" id="UP000001542"/>
    </source>
</evidence>
<dbReference type="Gene3D" id="3.10.110.10">
    <property type="entry name" value="Ubiquitin Conjugating Enzyme"/>
    <property type="match status" value="1"/>
</dbReference>
<evidence type="ECO:0000259" key="2">
    <source>
        <dbReference type="PROSITE" id="PS51322"/>
    </source>
</evidence>
<dbReference type="CDD" id="cd11685">
    <property type="entry name" value="UEV_TSG101-like"/>
    <property type="match status" value="1"/>
</dbReference>
<dbReference type="PROSITE" id="PS51322">
    <property type="entry name" value="UEV"/>
    <property type="match status" value="1"/>
</dbReference>
<dbReference type="AlphaFoldDB" id="A2E4C0"/>
<gene>
    <name evidence="3" type="ORF">TVAG_128690</name>
</gene>
<name>A2E4C0_TRIV3</name>
<dbReference type="GO" id="GO:0015031">
    <property type="term" value="P:protein transport"/>
    <property type="evidence" value="ECO:0007669"/>
    <property type="project" value="InterPro"/>
</dbReference>
<dbReference type="InterPro" id="IPR016135">
    <property type="entry name" value="UBQ-conjugating_enzyme/RWD"/>
</dbReference>
<protein>
    <submittedName>
        <fullName evidence="3">MGC81040 protein, putative</fullName>
    </submittedName>
</protein>
<reference evidence="3" key="1">
    <citation type="submission" date="2006-10" db="EMBL/GenBank/DDBJ databases">
        <authorList>
            <person name="Amadeo P."/>
            <person name="Zhao Q."/>
            <person name="Wortman J."/>
            <person name="Fraser-Liggett C."/>
            <person name="Carlton J."/>
        </authorList>
    </citation>
    <scope>NUCLEOTIDE SEQUENCE</scope>
    <source>
        <strain evidence="3">G3</strain>
    </source>
</reference>
<dbReference type="PANTHER" id="PTHR23306:SF3">
    <property type="entry name" value="TUMOR SUPPRESSOR PROTEIN 101"/>
    <property type="match status" value="1"/>
</dbReference>
<evidence type="ECO:0000256" key="1">
    <source>
        <dbReference type="SAM" id="MobiDB-lite"/>
    </source>
</evidence>
<evidence type="ECO:0000313" key="3">
    <source>
        <dbReference type="EMBL" id="EAY12455.1"/>
    </source>
</evidence>
<dbReference type="STRING" id="5722.A2E4C0"/>
<dbReference type="Proteomes" id="UP000001542">
    <property type="component" value="Unassembled WGS sequence"/>
</dbReference>
<dbReference type="KEGG" id="tva:4770418"/>
<dbReference type="SUPFAM" id="SSF54495">
    <property type="entry name" value="UBC-like"/>
    <property type="match status" value="1"/>
</dbReference>
<dbReference type="PANTHER" id="PTHR23306">
    <property type="entry name" value="TUMOR SUSCEPTIBILITY GENE 101 PROTEIN-RELATED"/>
    <property type="match status" value="1"/>
</dbReference>
<dbReference type="GO" id="GO:0000813">
    <property type="term" value="C:ESCRT I complex"/>
    <property type="evidence" value="ECO:0000318"/>
    <property type="project" value="GO_Central"/>
</dbReference>
<dbReference type="EMBL" id="DS113301">
    <property type="protein sequence ID" value="EAY12455.1"/>
    <property type="molecule type" value="Genomic_DNA"/>
</dbReference>
<feature type="domain" description="UEV" evidence="2">
    <location>
        <begin position="1"/>
        <end position="138"/>
    </location>
</feature>
<sequence length="264" mass="30391">MQYLNIFNGTVYPQAFHKPISTDIERLVQRYNTLVPRQFQSPQGNLVAISGYLAIPINNMPMNITLDITLVPRFPQDAPFVSLRMQPNEIRPSQAVAPTGVVNLMMIHQWVFKQSTLVKLVDDLYRYFLANPPLNSAPAGYPAPYGNQGYPQQGYPNRPPQNYGNPQQQQYPQQYPPQYQQHPQQYQQPQAYAQPQAAPAANPQEIEAKFAEDQKAYQKKLDKLRSQYHDHQMVFDSLIEETQKLARKHFTSSVSQKLKSYPQK</sequence>
<accession>A2E4C0</accession>
<dbReference type="VEuPathDB" id="TrichDB:TVAG_128690"/>